<evidence type="ECO:0000256" key="1">
    <source>
        <dbReference type="ARBA" id="ARBA00022679"/>
    </source>
</evidence>
<dbReference type="CDD" id="cd06661">
    <property type="entry name" value="GGCT_like"/>
    <property type="match status" value="1"/>
</dbReference>
<dbReference type="HOGENOM" id="CLU_093936_3_1_6"/>
<feature type="domain" description="Gamma-glutamylcyclotransferase AIG2-like" evidence="3">
    <location>
        <begin position="9"/>
        <end position="115"/>
    </location>
</feature>
<dbReference type="GO" id="GO:0016740">
    <property type="term" value="F:transferase activity"/>
    <property type="evidence" value="ECO:0007669"/>
    <property type="project" value="UniProtKB-KW"/>
</dbReference>
<evidence type="ECO:0000313" key="4">
    <source>
        <dbReference type="EMBL" id="EAR08868.1"/>
    </source>
</evidence>
<reference evidence="4 5" key="1">
    <citation type="submission" date="2006-02" db="EMBL/GenBank/DDBJ databases">
        <authorList>
            <person name="Pinhassi J."/>
            <person name="Pedros-Alio C."/>
            <person name="Ferriera S."/>
            <person name="Johnson J."/>
            <person name="Kravitz S."/>
            <person name="Halpern A."/>
            <person name="Remington K."/>
            <person name="Beeson K."/>
            <person name="Tran B."/>
            <person name="Rogers Y.-H."/>
            <person name="Friedman R."/>
            <person name="Venter J.C."/>
        </authorList>
    </citation>
    <scope>NUCLEOTIDE SEQUENCE [LARGE SCALE GENOMIC DNA]</scope>
    <source>
        <strain evidence="4 5">MED297</strain>
    </source>
</reference>
<dbReference type="AlphaFoldDB" id="A4BG73"/>
<dbReference type="EMBL" id="AAOE01000015">
    <property type="protein sequence ID" value="EAR08868.1"/>
    <property type="molecule type" value="Genomic_DNA"/>
</dbReference>
<dbReference type="STRING" id="314283.MED297_04342"/>
<dbReference type="Pfam" id="PF06094">
    <property type="entry name" value="GGACT"/>
    <property type="match status" value="1"/>
</dbReference>
<dbReference type="Proteomes" id="UP000005953">
    <property type="component" value="Unassembled WGS sequence"/>
</dbReference>
<proteinExistence type="predicted"/>
<name>A4BG73_9GAMM</name>
<evidence type="ECO:0000313" key="5">
    <source>
        <dbReference type="Proteomes" id="UP000005953"/>
    </source>
</evidence>
<organism evidence="4 5">
    <name type="scientific">Reinekea blandensis MED297</name>
    <dbReference type="NCBI Taxonomy" id="314283"/>
    <lineage>
        <taxon>Bacteria</taxon>
        <taxon>Pseudomonadati</taxon>
        <taxon>Pseudomonadota</taxon>
        <taxon>Gammaproteobacteria</taxon>
        <taxon>Oceanospirillales</taxon>
        <taxon>Saccharospirillaceae</taxon>
        <taxon>Reinekea</taxon>
    </lineage>
</organism>
<sequence length="142" mass="16386">MTESTMTHVFTYGTLMDAQIMADVCQARFQSTPATLSAFRRRRVVDEPYPAITPDASETVEGLLYTDVSLDALKRLDHFEGPLYDRQIVTVIDQQGQLQTAEAYVLRPENIAQLSDELWTLDWFQEQGRSLFVNEYRGFRDR</sequence>
<dbReference type="SUPFAM" id="SSF110857">
    <property type="entry name" value="Gamma-glutamyl cyclotransferase-like"/>
    <property type="match status" value="1"/>
</dbReference>
<keyword evidence="5" id="KW-1185">Reference proteome</keyword>
<dbReference type="InterPro" id="IPR009288">
    <property type="entry name" value="AIG2-like_dom"/>
</dbReference>
<comment type="caution">
    <text evidence="4">The sequence shown here is derived from an EMBL/GenBank/DDBJ whole genome shotgun (WGS) entry which is preliminary data.</text>
</comment>
<dbReference type="Gene3D" id="3.10.490.10">
    <property type="entry name" value="Gamma-glutamyl cyclotransferase-like"/>
    <property type="match status" value="1"/>
</dbReference>
<accession>A4BG73</accession>
<evidence type="ECO:0000259" key="3">
    <source>
        <dbReference type="Pfam" id="PF06094"/>
    </source>
</evidence>
<protein>
    <recommendedName>
        <fullName evidence="2">Putative gamma-glutamylcyclotransferase</fullName>
    </recommendedName>
</protein>
<evidence type="ECO:0000256" key="2">
    <source>
        <dbReference type="ARBA" id="ARBA00030602"/>
    </source>
</evidence>
<dbReference type="InterPro" id="IPR045038">
    <property type="entry name" value="AIG2-like"/>
</dbReference>
<dbReference type="PANTHER" id="PTHR31544:SF2">
    <property type="entry name" value="AIG2-LIKE PROTEIN D"/>
    <property type="match status" value="1"/>
</dbReference>
<dbReference type="PANTHER" id="PTHR31544">
    <property type="entry name" value="AIG2-LIKE PROTEIN D"/>
    <property type="match status" value="1"/>
</dbReference>
<dbReference type="InterPro" id="IPR013024">
    <property type="entry name" value="GGCT-like"/>
</dbReference>
<keyword evidence="1" id="KW-0808">Transferase</keyword>
<dbReference type="InterPro" id="IPR036568">
    <property type="entry name" value="GGCT-like_sf"/>
</dbReference>
<gene>
    <name evidence="4" type="ORF">MED297_04342</name>
</gene>